<dbReference type="Proteomes" id="UP000655443">
    <property type="component" value="Unassembled WGS sequence"/>
</dbReference>
<comment type="caution">
    <text evidence="4">The sequence shown here is derived from an EMBL/GenBank/DDBJ whole genome shotgun (WGS) entry which is preliminary data.</text>
</comment>
<reference evidence="4" key="1">
    <citation type="journal article" date="2014" name="Int. J. Syst. Evol. Microbiol.">
        <title>Complete genome sequence of Corynebacterium casei LMG S-19264T (=DSM 44701T), isolated from a smear-ripened cheese.</title>
        <authorList>
            <consortium name="US DOE Joint Genome Institute (JGI-PGF)"/>
            <person name="Walter F."/>
            <person name="Albersmeier A."/>
            <person name="Kalinowski J."/>
            <person name="Ruckert C."/>
        </authorList>
    </citation>
    <scope>NUCLEOTIDE SEQUENCE</scope>
    <source>
        <strain evidence="4">JCM 4714</strain>
    </source>
</reference>
<protein>
    <recommendedName>
        <fullName evidence="3">Carrier domain-containing protein</fullName>
    </recommendedName>
</protein>
<reference evidence="4" key="2">
    <citation type="submission" date="2020-09" db="EMBL/GenBank/DDBJ databases">
        <authorList>
            <person name="Sun Q."/>
            <person name="Ohkuma M."/>
        </authorList>
    </citation>
    <scope>NUCLEOTIDE SEQUENCE</scope>
    <source>
        <strain evidence="4">JCM 4714</strain>
    </source>
</reference>
<sequence>MDSGDELPLDQGFFDLGLTSLRLSEIRARLEAELDLDIDATVLFSRPTVDQLVSHLADRLSTPSADQKASHVR</sequence>
<dbReference type="AlphaFoldDB" id="A0A919D6Z4"/>
<dbReference type="InterPro" id="IPR020806">
    <property type="entry name" value="PKS_PP-bd"/>
</dbReference>
<gene>
    <name evidence="4" type="ORF">GCM10010339_90860</name>
</gene>
<keyword evidence="1" id="KW-0596">Phosphopantetheine</keyword>
<accession>A0A919D6Z4</accession>
<name>A0A919D6Z4_9ACTN</name>
<evidence type="ECO:0000313" key="5">
    <source>
        <dbReference type="Proteomes" id="UP000655443"/>
    </source>
</evidence>
<evidence type="ECO:0000259" key="3">
    <source>
        <dbReference type="PROSITE" id="PS50075"/>
    </source>
</evidence>
<feature type="domain" description="Carrier" evidence="3">
    <location>
        <begin position="1"/>
        <end position="60"/>
    </location>
</feature>
<dbReference type="SMART" id="SM00823">
    <property type="entry name" value="PKS_PP"/>
    <property type="match status" value="1"/>
</dbReference>
<dbReference type="GO" id="GO:0031177">
    <property type="term" value="F:phosphopantetheine binding"/>
    <property type="evidence" value="ECO:0007669"/>
    <property type="project" value="InterPro"/>
</dbReference>
<dbReference type="InterPro" id="IPR009081">
    <property type="entry name" value="PP-bd_ACP"/>
</dbReference>
<dbReference type="Gene3D" id="1.10.1200.10">
    <property type="entry name" value="ACP-like"/>
    <property type="match status" value="1"/>
</dbReference>
<dbReference type="EMBL" id="BMVG01000065">
    <property type="protein sequence ID" value="GHE15615.1"/>
    <property type="molecule type" value="Genomic_DNA"/>
</dbReference>
<dbReference type="InterPro" id="IPR036736">
    <property type="entry name" value="ACP-like_sf"/>
</dbReference>
<proteinExistence type="predicted"/>
<dbReference type="GO" id="GO:0017000">
    <property type="term" value="P:antibiotic biosynthetic process"/>
    <property type="evidence" value="ECO:0007669"/>
    <property type="project" value="UniProtKB-ARBA"/>
</dbReference>
<evidence type="ECO:0000313" key="4">
    <source>
        <dbReference type="EMBL" id="GHE15615.1"/>
    </source>
</evidence>
<keyword evidence="5" id="KW-1185">Reference proteome</keyword>
<dbReference type="Pfam" id="PF00550">
    <property type="entry name" value="PP-binding"/>
    <property type="match status" value="1"/>
</dbReference>
<keyword evidence="2" id="KW-0597">Phosphoprotein</keyword>
<dbReference type="SUPFAM" id="SSF47336">
    <property type="entry name" value="ACP-like"/>
    <property type="match status" value="1"/>
</dbReference>
<dbReference type="PROSITE" id="PS50075">
    <property type="entry name" value="CARRIER"/>
    <property type="match status" value="1"/>
</dbReference>
<evidence type="ECO:0000256" key="1">
    <source>
        <dbReference type="ARBA" id="ARBA00022450"/>
    </source>
</evidence>
<organism evidence="4 5">
    <name type="scientific">Streptomyces alanosinicus</name>
    <dbReference type="NCBI Taxonomy" id="68171"/>
    <lineage>
        <taxon>Bacteria</taxon>
        <taxon>Bacillati</taxon>
        <taxon>Actinomycetota</taxon>
        <taxon>Actinomycetes</taxon>
        <taxon>Kitasatosporales</taxon>
        <taxon>Streptomycetaceae</taxon>
        <taxon>Streptomyces</taxon>
    </lineage>
</organism>
<evidence type="ECO:0000256" key="2">
    <source>
        <dbReference type="ARBA" id="ARBA00022553"/>
    </source>
</evidence>